<dbReference type="EMBL" id="BARV01003721">
    <property type="protein sequence ID" value="GAI10797.1"/>
    <property type="molecule type" value="Genomic_DNA"/>
</dbReference>
<dbReference type="PROSITE" id="PS51383">
    <property type="entry name" value="YJEF_C_3"/>
    <property type="match status" value="1"/>
</dbReference>
<feature type="domain" description="YjeF C-terminal" evidence="1">
    <location>
        <begin position="1"/>
        <end position="60"/>
    </location>
</feature>
<sequence>GDTLAGVCGALLARGMSPFEAAQAGILINDLAGEIACKKLRESVMATDLIEAIPQVIKGRFLK</sequence>
<dbReference type="Pfam" id="PF01256">
    <property type="entry name" value="Carb_kinase"/>
    <property type="match status" value="1"/>
</dbReference>
<comment type="caution">
    <text evidence="2">The sequence shown here is derived from an EMBL/GenBank/DDBJ whole genome shotgun (WGS) entry which is preliminary data.</text>
</comment>
<gene>
    <name evidence="2" type="ORF">S06H3_08713</name>
</gene>
<dbReference type="AlphaFoldDB" id="X1KUN5"/>
<dbReference type="InterPro" id="IPR029056">
    <property type="entry name" value="Ribokinase-like"/>
</dbReference>
<proteinExistence type="predicted"/>
<evidence type="ECO:0000259" key="1">
    <source>
        <dbReference type="PROSITE" id="PS51383"/>
    </source>
</evidence>
<accession>X1KUN5</accession>
<feature type="non-terminal residue" evidence="2">
    <location>
        <position position="1"/>
    </location>
</feature>
<organism evidence="2">
    <name type="scientific">marine sediment metagenome</name>
    <dbReference type="NCBI Taxonomy" id="412755"/>
    <lineage>
        <taxon>unclassified sequences</taxon>
        <taxon>metagenomes</taxon>
        <taxon>ecological metagenomes</taxon>
    </lineage>
</organism>
<protein>
    <recommendedName>
        <fullName evidence="1">YjeF C-terminal domain-containing protein</fullName>
    </recommendedName>
</protein>
<reference evidence="2" key="1">
    <citation type="journal article" date="2014" name="Front. Microbiol.">
        <title>High frequency of phylogenetically diverse reductive dehalogenase-homologous genes in deep subseafloor sedimentary metagenomes.</title>
        <authorList>
            <person name="Kawai M."/>
            <person name="Futagami T."/>
            <person name="Toyoda A."/>
            <person name="Takaki Y."/>
            <person name="Nishi S."/>
            <person name="Hori S."/>
            <person name="Arai W."/>
            <person name="Tsubouchi T."/>
            <person name="Morono Y."/>
            <person name="Uchiyama I."/>
            <person name="Ito T."/>
            <person name="Fujiyama A."/>
            <person name="Inagaki F."/>
            <person name="Takami H."/>
        </authorList>
    </citation>
    <scope>NUCLEOTIDE SEQUENCE</scope>
    <source>
        <strain evidence="2">Expedition CK06-06</strain>
    </source>
</reference>
<dbReference type="GO" id="GO:0016836">
    <property type="term" value="F:hydro-lyase activity"/>
    <property type="evidence" value="ECO:0007669"/>
    <property type="project" value="InterPro"/>
</dbReference>
<evidence type="ECO:0000313" key="2">
    <source>
        <dbReference type="EMBL" id="GAI10797.1"/>
    </source>
</evidence>
<dbReference type="SUPFAM" id="SSF53613">
    <property type="entry name" value="Ribokinase-like"/>
    <property type="match status" value="1"/>
</dbReference>
<name>X1KUN5_9ZZZZ</name>
<dbReference type="InterPro" id="IPR000631">
    <property type="entry name" value="CARKD"/>
</dbReference>
<dbReference type="Gene3D" id="3.40.1190.20">
    <property type="match status" value="1"/>
</dbReference>